<dbReference type="SMART" id="SM00369">
    <property type="entry name" value="LRR_TYP"/>
    <property type="match status" value="4"/>
</dbReference>
<reference evidence="11" key="2">
    <citation type="submission" date="2020-10" db="EMBL/GenBank/DDBJ databases">
        <authorList>
            <person name="Scholz U."/>
            <person name="Mascher M."/>
            <person name="Fiebig A."/>
        </authorList>
    </citation>
    <scope>NUCLEOTIDE SEQUENCE [LARGE SCALE GENOMIC DNA]</scope>
    <source>
        <strain evidence="11">cv. Morex</strain>
    </source>
</reference>
<reference evidence="11" key="3">
    <citation type="submission" date="2022-01" db="UniProtKB">
        <authorList>
            <consortium name="EnsemblPlants"/>
        </authorList>
    </citation>
    <scope>IDENTIFICATION</scope>
    <source>
        <strain evidence="11">subsp. vulgare</strain>
    </source>
</reference>
<feature type="domain" description="Leucine-rich repeat-containing N-terminal plant-type" evidence="9">
    <location>
        <begin position="54"/>
        <end position="94"/>
    </location>
</feature>
<dbReference type="PANTHER" id="PTHR48057">
    <property type="entry name" value="LEUCINE-RICH REPEAT SERINE/THREONINE-PROTEIN KINASE 1"/>
    <property type="match status" value="1"/>
</dbReference>
<evidence type="ECO:0000256" key="8">
    <source>
        <dbReference type="SAM" id="SignalP"/>
    </source>
</evidence>
<dbReference type="Proteomes" id="UP000011116">
    <property type="component" value="Chromosome 7H"/>
</dbReference>
<keyword evidence="2" id="KW-0812">Transmembrane</keyword>
<dbReference type="EnsemblPlants" id="HORVU.MOREX.r3.7HG0639560.1">
    <property type="protein sequence ID" value="HORVU.MOREX.r3.7HG0639560.1.CDS1"/>
    <property type="gene ID" value="HORVU.MOREX.r3.7HG0639560"/>
</dbReference>
<dbReference type="SMR" id="A0A8I6YQ85"/>
<dbReference type="InterPro" id="IPR055414">
    <property type="entry name" value="LRR_R13L4/SHOC2-like"/>
</dbReference>
<reference evidence="12" key="1">
    <citation type="journal article" date="2012" name="Nature">
        <title>A physical, genetic and functional sequence assembly of the barley genome.</title>
        <authorList>
            <consortium name="The International Barley Genome Sequencing Consortium"/>
            <person name="Mayer K.F."/>
            <person name="Waugh R."/>
            <person name="Brown J.W."/>
            <person name="Schulman A."/>
            <person name="Langridge P."/>
            <person name="Platzer M."/>
            <person name="Fincher G.B."/>
            <person name="Muehlbauer G.J."/>
            <person name="Sato K."/>
            <person name="Close T.J."/>
            <person name="Wise R.P."/>
            <person name="Stein N."/>
        </authorList>
    </citation>
    <scope>NUCLEOTIDE SEQUENCE [LARGE SCALE GENOMIC DNA]</scope>
    <source>
        <strain evidence="12">cv. Morex</strain>
    </source>
</reference>
<evidence type="ECO:0000259" key="10">
    <source>
        <dbReference type="Pfam" id="PF23598"/>
    </source>
</evidence>
<evidence type="ECO:0000313" key="11">
    <source>
        <dbReference type="EnsemblPlants" id="HORVU.MOREX.r3.7HG0639560.1.CDS1"/>
    </source>
</evidence>
<accession>A0A8I6YQ85</accession>
<feature type="domain" description="Disease resistance R13L4/SHOC-2-like LRR" evidence="10">
    <location>
        <begin position="363"/>
        <end position="548"/>
    </location>
</feature>
<dbReference type="Gramene" id="HORVU.MOREX.r3.7HG0639560.1">
    <property type="protein sequence ID" value="HORVU.MOREX.r3.7HG0639560.1.CDS1"/>
    <property type="gene ID" value="HORVU.MOREX.r3.7HG0639560"/>
</dbReference>
<evidence type="ECO:0000256" key="2">
    <source>
        <dbReference type="ARBA" id="ARBA00022692"/>
    </source>
</evidence>
<dbReference type="PROSITE" id="PS51450">
    <property type="entry name" value="LRR"/>
    <property type="match status" value="1"/>
</dbReference>
<dbReference type="SUPFAM" id="SSF52058">
    <property type="entry name" value="L domain-like"/>
    <property type="match status" value="1"/>
</dbReference>
<keyword evidence="4" id="KW-0677">Repeat</keyword>
<dbReference type="InterPro" id="IPR013210">
    <property type="entry name" value="LRR_N_plant-typ"/>
</dbReference>
<organism evidence="11 12">
    <name type="scientific">Hordeum vulgare subsp. vulgare</name>
    <name type="common">Domesticated barley</name>
    <dbReference type="NCBI Taxonomy" id="112509"/>
    <lineage>
        <taxon>Eukaryota</taxon>
        <taxon>Viridiplantae</taxon>
        <taxon>Streptophyta</taxon>
        <taxon>Embryophyta</taxon>
        <taxon>Tracheophyta</taxon>
        <taxon>Spermatophyta</taxon>
        <taxon>Magnoliopsida</taxon>
        <taxon>Liliopsida</taxon>
        <taxon>Poales</taxon>
        <taxon>Poaceae</taxon>
        <taxon>BOP clade</taxon>
        <taxon>Pooideae</taxon>
        <taxon>Triticodae</taxon>
        <taxon>Triticeae</taxon>
        <taxon>Hordeinae</taxon>
        <taxon>Hordeum</taxon>
    </lineage>
</organism>
<dbReference type="Pfam" id="PF08263">
    <property type="entry name" value="LRRNT_2"/>
    <property type="match status" value="1"/>
</dbReference>
<dbReference type="Pfam" id="PF13855">
    <property type="entry name" value="LRR_8"/>
    <property type="match status" value="1"/>
</dbReference>
<dbReference type="GO" id="GO:0004672">
    <property type="term" value="F:protein kinase activity"/>
    <property type="evidence" value="ECO:0000318"/>
    <property type="project" value="GO_Central"/>
</dbReference>
<proteinExistence type="predicted"/>
<evidence type="ECO:0008006" key="13">
    <source>
        <dbReference type="Google" id="ProtNLM"/>
    </source>
</evidence>
<evidence type="ECO:0000259" key="9">
    <source>
        <dbReference type="Pfam" id="PF08263"/>
    </source>
</evidence>
<keyword evidence="6" id="KW-0472">Membrane</keyword>
<evidence type="ECO:0000256" key="1">
    <source>
        <dbReference type="ARBA" id="ARBA00022614"/>
    </source>
</evidence>
<dbReference type="InterPro" id="IPR003591">
    <property type="entry name" value="Leu-rich_rpt_typical-subtyp"/>
</dbReference>
<dbReference type="FunFam" id="3.80.10.10:FF:000041">
    <property type="entry name" value="LRR receptor-like serine/threonine-protein kinase ERECTA"/>
    <property type="match status" value="1"/>
</dbReference>
<evidence type="ECO:0000313" key="12">
    <source>
        <dbReference type="Proteomes" id="UP000011116"/>
    </source>
</evidence>
<dbReference type="InterPro" id="IPR052595">
    <property type="entry name" value="LRRC69/RLP"/>
</dbReference>
<evidence type="ECO:0000256" key="4">
    <source>
        <dbReference type="ARBA" id="ARBA00022737"/>
    </source>
</evidence>
<dbReference type="AlphaFoldDB" id="A0A8I6YQ85"/>
<sequence>MLPHTKSCMMMHPLPLVLLLLLLQIQLLAVSSHPPWAAGTFINHTAITHARCLPDQASALLRLKRSFTTTDESVAAFQSWKAGTDCCSWEGIRCGATSGRVTSLDLGDCGLQSDHLDHVIFELTSLRYLNLGGNDFSLSEIPSTGFEQLTMLTHLNLSTCNFSGQVPAYGIGRLMSLVSLDLSFQYEIIELFDTGFAFSGDFTYDGQLMLSNFTALVANLTSLEELRLSWLDMSDQGDKWCNALAKYTPNLRVLSLPFCSLSSPICGSLASLQSLSVVDLQYNHLTGSVPEFFANFSSLSVLRLSYNFLEVWVPSVIFQHDKLVTIDLHRNHNISGNLPNFSTDSSLENLFVGKTNFSGTIPSSISNLKHLKKLGLNALGFAKELPSSIGRLRSLNSLQVSGLGLVGSISSWITNLTSLEVLEVSHCGFNEPIPSSIADLNKLRKLALYKCNFSGKIPSGILNLTQLDTLQLHSNNLFGTTQLNSLWELQKLFDLNLSNNKLNVIEGEHNSSKVSFPDLWHLSLASCNVEKFPNILRHSSNINRLDLSNNQIRGSIPQWAWEKWTDSDLFFLNLSHNEFTSV</sequence>
<keyword evidence="3 8" id="KW-0732">Signal</keyword>
<dbReference type="PANTHER" id="PTHR48057:SF29">
    <property type="entry name" value="OS02G0609900 PROTEIN"/>
    <property type="match status" value="1"/>
</dbReference>
<name>A0A8I6YQ85_HORVV</name>
<evidence type="ECO:0000256" key="7">
    <source>
        <dbReference type="ARBA" id="ARBA00023180"/>
    </source>
</evidence>
<keyword evidence="12" id="KW-1185">Reference proteome</keyword>
<evidence type="ECO:0000256" key="3">
    <source>
        <dbReference type="ARBA" id="ARBA00022729"/>
    </source>
</evidence>
<dbReference type="InterPro" id="IPR001611">
    <property type="entry name" value="Leu-rich_rpt"/>
</dbReference>
<dbReference type="SUPFAM" id="SSF52047">
    <property type="entry name" value="RNI-like"/>
    <property type="match status" value="1"/>
</dbReference>
<evidence type="ECO:0000256" key="5">
    <source>
        <dbReference type="ARBA" id="ARBA00022989"/>
    </source>
</evidence>
<feature type="signal peptide" evidence="8">
    <location>
        <begin position="1"/>
        <end position="32"/>
    </location>
</feature>
<dbReference type="Gene3D" id="3.80.10.10">
    <property type="entry name" value="Ribonuclease Inhibitor"/>
    <property type="match status" value="3"/>
</dbReference>
<evidence type="ECO:0000256" key="6">
    <source>
        <dbReference type="ARBA" id="ARBA00023136"/>
    </source>
</evidence>
<feature type="chain" id="PRO_5035273855" description="Leucine-rich repeat-containing N-terminal plant-type domain-containing protein" evidence="8">
    <location>
        <begin position="33"/>
        <end position="582"/>
    </location>
</feature>
<keyword evidence="7" id="KW-0325">Glycoprotein</keyword>
<protein>
    <recommendedName>
        <fullName evidence="13">Leucine-rich repeat-containing N-terminal plant-type domain-containing protein</fullName>
    </recommendedName>
</protein>
<keyword evidence="1" id="KW-0433">Leucine-rich repeat</keyword>
<keyword evidence="5" id="KW-1133">Transmembrane helix</keyword>
<dbReference type="InterPro" id="IPR032675">
    <property type="entry name" value="LRR_dom_sf"/>
</dbReference>
<dbReference type="Pfam" id="PF23598">
    <property type="entry name" value="LRR_14"/>
    <property type="match status" value="1"/>
</dbReference>